<evidence type="ECO:0000313" key="1">
    <source>
        <dbReference type="EMBL" id="JAH76410.1"/>
    </source>
</evidence>
<proteinExistence type="predicted"/>
<reference evidence="1" key="1">
    <citation type="submission" date="2014-11" db="EMBL/GenBank/DDBJ databases">
        <authorList>
            <person name="Amaro Gonzalez C."/>
        </authorList>
    </citation>
    <scope>NUCLEOTIDE SEQUENCE</scope>
</reference>
<protein>
    <submittedName>
        <fullName evidence="1">Uncharacterized protein</fullName>
    </submittedName>
</protein>
<organism evidence="1">
    <name type="scientific">Anguilla anguilla</name>
    <name type="common">European freshwater eel</name>
    <name type="synonym">Muraena anguilla</name>
    <dbReference type="NCBI Taxonomy" id="7936"/>
    <lineage>
        <taxon>Eukaryota</taxon>
        <taxon>Metazoa</taxon>
        <taxon>Chordata</taxon>
        <taxon>Craniata</taxon>
        <taxon>Vertebrata</taxon>
        <taxon>Euteleostomi</taxon>
        <taxon>Actinopterygii</taxon>
        <taxon>Neopterygii</taxon>
        <taxon>Teleostei</taxon>
        <taxon>Anguilliformes</taxon>
        <taxon>Anguillidae</taxon>
        <taxon>Anguilla</taxon>
    </lineage>
</organism>
<name>A0A0E9VG62_ANGAN</name>
<dbReference type="EMBL" id="GBXM01032167">
    <property type="protein sequence ID" value="JAH76410.1"/>
    <property type="molecule type" value="Transcribed_RNA"/>
</dbReference>
<sequence length="13" mass="1505">MLGFVISSWKCPH</sequence>
<accession>A0A0E9VG62</accession>
<reference evidence="1" key="2">
    <citation type="journal article" date="2015" name="Fish Shellfish Immunol.">
        <title>Early steps in the European eel (Anguilla anguilla)-Vibrio vulnificus interaction in the gills: Role of the RtxA13 toxin.</title>
        <authorList>
            <person name="Callol A."/>
            <person name="Pajuelo D."/>
            <person name="Ebbesson L."/>
            <person name="Teles M."/>
            <person name="MacKenzie S."/>
            <person name="Amaro C."/>
        </authorList>
    </citation>
    <scope>NUCLEOTIDE SEQUENCE</scope>
</reference>